<feature type="region of interest" description="Disordered" evidence="1">
    <location>
        <begin position="1"/>
        <end position="25"/>
    </location>
</feature>
<gene>
    <name evidence="2" type="ORF">PY00298</name>
</gene>
<comment type="caution">
    <text evidence="2">The sequence shown here is derived from an EMBL/GenBank/DDBJ whole genome shotgun (WGS) entry which is preliminary data.</text>
</comment>
<dbReference type="AlphaFoldDB" id="Q7RSQ6"/>
<reference evidence="2 3" key="1">
    <citation type="journal article" date="2002" name="Nature">
        <title>Genome sequence and comparative analysis of the model rodent malaria parasite Plasmodium yoelii yoelii.</title>
        <authorList>
            <person name="Carlton J.M."/>
            <person name="Angiuoli S.V."/>
            <person name="Suh B.B."/>
            <person name="Kooij T.W."/>
            <person name="Pertea M."/>
            <person name="Silva J.C."/>
            <person name="Ermolaeva M.D."/>
            <person name="Allen J.E."/>
            <person name="Selengut J.D."/>
            <person name="Koo H.L."/>
            <person name="Peterson J.D."/>
            <person name="Pop M."/>
            <person name="Kosack D.S."/>
            <person name="Shumway M.F."/>
            <person name="Bidwell S.L."/>
            <person name="Shallom S.J."/>
            <person name="van Aken S.E."/>
            <person name="Riedmuller S.B."/>
            <person name="Feldblyum T.V."/>
            <person name="Cho J.K."/>
            <person name="Quackenbush J."/>
            <person name="Sedegah M."/>
            <person name="Shoaibi A."/>
            <person name="Cummings L.M."/>
            <person name="Florens L."/>
            <person name="Yates J.R."/>
            <person name="Raine J.D."/>
            <person name="Sinden R.E."/>
            <person name="Harris M.A."/>
            <person name="Cunningham D.A."/>
            <person name="Preiser P.R."/>
            <person name="Bergman L.W."/>
            <person name="Vaidya A.B."/>
            <person name="van Lin L.H."/>
            <person name="Janse C.J."/>
            <person name="Waters A.P."/>
            <person name="Smith H.O."/>
            <person name="White O.R."/>
            <person name="Salzberg S.L."/>
            <person name="Venter J.C."/>
            <person name="Fraser C.M."/>
            <person name="Hoffman S.L."/>
            <person name="Gardner M.J."/>
            <person name="Carucci D.J."/>
        </authorList>
    </citation>
    <scope>NUCLEOTIDE SEQUENCE [LARGE SCALE GENOMIC DNA]</scope>
    <source>
        <strain evidence="2 3">17XNL</strain>
    </source>
</reference>
<dbReference type="Proteomes" id="UP000008553">
    <property type="component" value="Unassembled WGS sequence"/>
</dbReference>
<organism evidence="2 3">
    <name type="scientific">Plasmodium yoelii yoelii</name>
    <dbReference type="NCBI Taxonomy" id="73239"/>
    <lineage>
        <taxon>Eukaryota</taxon>
        <taxon>Sar</taxon>
        <taxon>Alveolata</taxon>
        <taxon>Apicomplexa</taxon>
        <taxon>Aconoidasida</taxon>
        <taxon>Haemosporida</taxon>
        <taxon>Plasmodiidae</taxon>
        <taxon>Plasmodium</taxon>
        <taxon>Plasmodium (Vinckeia)</taxon>
    </lineage>
</organism>
<keyword evidence="3" id="KW-1185">Reference proteome</keyword>
<evidence type="ECO:0000256" key="1">
    <source>
        <dbReference type="SAM" id="MobiDB-lite"/>
    </source>
</evidence>
<evidence type="ECO:0000313" key="3">
    <source>
        <dbReference type="Proteomes" id="UP000008553"/>
    </source>
</evidence>
<proteinExistence type="predicted"/>
<sequence length="25" mass="3015">MHNMKTGREKGEVRKNDEKSRKLSR</sequence>
<name>Q7RSQ6_PLAYO</name>
<dbReference type="EMBL" id="AABL01000083">
    <property type="protein sequence ID" value="EAA22483.1"/>
    <property type="molecule type" value="Genomic_DNA"/>
</dbReference>
<dbReference type="PaxDb" id="73239-Q7RSQ6"/>
<accession>Q7RSQ6</accession>
<protein>
    <submittedName>
        <fullName evidence="2">Uncharacterized protein</fullName>
    </submittedName>
</protein>
<dbReference type="InParanoid" id="Q7RSQ6"/>
<evidence type="ECO:0000313" key="2">
    <source>
        <dbReference type="EMBL" id="EAA22483.1"/>
    </source>
</evidence>